<keyword evidence="2" id="KW-0812">Transmembrane</keyword>
<evidence type="ECO:0000313" key="3">
    <source>
        <dbReference type="EMBL" id="MCZ2221849.1"/>
    </source>
</evidence>
<dbReference type="Proteomes" id="UP001071110">
    <property type="component" value="Unassembled WGS sequence"/>
</dbReference>
<keyword evidence="2" id="KW-1133">Transmembrane helix</keyword>
<feature type="region of interest" description="Disordered" evidence="1">
    <location>
        <begin position="133"/>
        <end position="167"/>
    </location>
</feature>
<gene>
    <name evidence="3" type="ORF">NUW87_10795</name>
</gene>
<accession>A0A9Q4IJ94</accession>
<evidence type="ECO:0000313" key="4">
    <source>
        <dbReference type="Proteomes" id="UP001071110"/>
    </source>
</evidence>
<reference evidence="3" key="1">
    <citation type="submission" date="2022-08" db="EMBL/GenBank/DDBJ databases">
        <title>Corynebacterium sp. nov., isolated from clinical breast specimens.</title>
        <authorList>
            <person name="Zhang T."/>
        </authorList>
    </citation>
    <scope>NUCLEOTIDE SEQUENCE</scope>
    <source>
        <strain evidence="3">CCUG 57942</strain>
    </source>
</reference>
<dbReference type="AlphaFoldDB" id="A0A9Q4IJ94"/>
<dbReference type="EMBL" id="JANRML010000022">
    <property type="protein sequence ID" value="MCZ2221849.1"/>
    <property type="molecule type" value="Genomic_DNA"/>
</dbReference>
<evidence type="ECO:0000256" key="1">
    <source>
        <dbReference type="SAM" id="MobiDB-lite"/>
    </source>
</evidence>
<name>A0A9Q4IJ94_9CORY</name>
<protein>
    <submittedName>
        <fullName evidence="3">Uncharacterized protein</fullName>
    </submittedName>
</protein>
<sequence length="202" mass="21653">MQIFPKEHASKENNPYSKGKNSNKVRFHVTYPDGSEEIYTHNFVVYPAQRYVHNPHLYSNLVDTNSWNSLTFSDLPSGTTVVPMDVPNGWEAQSAVTSLDVKPSKAGNAEIVVRFDYSDGSSELSTLQLQARSVTPETAQPPSIATETLAPTKTPAISQTPKQDSGSSTGAIIAIVIGLLGLIGGIGAVLVSNPQLQAALPF</sequence>
<proteinExistence type="predicted"/>
<feature type="region of interest" description="Disordered" evidence="1">
    <location>
        <begin position="1"/>
        <end position="23"/>
    </location>
</feature>
<feature type="transmembrane region" description="Helical" evidence="2">
    <location>
        <begin position="171"/>
        <end position="192"/>
    </location>
</feature>
<organism evidence="3 4">
    <name type="scientific">Corynebacterium pilbarense</name>
    <dbReference type="NCBI Taxonomy" id="1288393"/>
    <lineage>
        <taxon>Bacteria</taxon>
        <taxon>Bacillati</taxon>
        <taxon>Actinomycetota</taxon>
        <taxon>Actinomycetes</taxon>
        <taxon>Mycobacteriales</taxon>
        <taxon>Corynebacteriaceae</taxon>
        <taxon>Corynebacterium</taxon>
    </lineage>
</organism>
<feature type="compositionally biased region" description="Basic and acidic residues" evidence="1">
    <location>
        <begin position="1"/>
        <end position="11"/>
    </location>
</feature>
<comment type="caution">
    <text evidence="3">The sequence shown here is derived from an EMBL/GenBank/DDBJ whole genome shotgun (WGS) entry which is preliminary data.</text>
</comment>
<keyword evidence="2" id="KW-0472">Membrane</keyword>
<dbReference type="RefSeq" id="WP_269028517.1">
    <property type="nucleotide sequence ID" value="NZ_BAABDP010000003.1"/>
</dbReference>
<keyword evidence="4" id="KW-1185">Reference proteome</keyword>
<evidence type="ECO:0000256" key="2">
    <source>
        <dbReference type="SAM" id="Phobius"/>
    </source>
</evidence>